<comment type="subunit">
    <text evidence="8">The complex is composed of two ATP-binding proteins (PotA), two transmembrane proteins (PotB and PotC) and a solute-binding protein (PotD).</text>
</comment>
<evidence type="ECO:0000259" key="9">
    <source>
        <dbReference type="PROSITE" id="PS50893"/>
    </source>
</evidence>
<dbReference type="RefSeq" id="WP_012637832.1">
    <property type="nucleotide sequence ID" value="NC_011901.1"/>
</dbReference>
<keyword evidence="2 8" id="KW-1003">Cell membrane</keyword>
<organism evidence="10 11">
    <name type="scientific">Thioalkalivibrio sulfidiphilus (strain HL-EbGR7)</name>
    <dbReference type="NCBI Taxonomy" id="396588"/>
    <lineage>
        <taxon>Bacteria</taxon>
        <taxon>Pseudomonadati</taxon>
        <taxon>Pseudomonadota</taxon>
        <taxon>Gammaproteobacteria</taxon>
        <taxon>Chromatiales</taxon>
        <taxon>Ectothiorhodospiraceae</taxon>
        <taxon>Thioalkalivibrio</taxon>
    </lineage>
</organism>
<dbReference type="FunFam" id="3.40.50.300:FF:000133">
    <property type="entry name" value="Spermidine/putrescine import ATP-binding protein PotA"/>
    <property type="match status" value="1"/>
</dbReference>
<dbReference type="PROSITE" id="PS00211">
    <property type="entry name" value="ABC_TRANSPORTER_1"/>
    <property type="match status" value="1"/>
</dbReference>
<dbReference type="InterPro" id="IPR003439">
    <property type="entry name" value="ABC_transporter-like_ATP-bd"/>
</dbReference>
<dbReference type="PANTHER" id="PTHR42781:SF5">
    <property type="entry name" value="PUTRESCINE TRANSPORT ATP-BINDING PROTEIN POTG"/>
    <property type="match status" value="1"/>
</dbReference>
<dbReference type="eggNOG" id="COG3842">
    <property type="taxonomic scope" value="Bacteria"/>
</dbReference>
<evidence type="ECO:0000256" key="3">
    <source>
        <dbReference type="ARBA" id="ARBA00022519"/>
    </source>
</evidence>
<dbReference type="GO" id="GO:0015417">
    <property type="term" value="F:ABC-type polyamine transporter activity"/>
    <property type="evidence" value="ECO:0007669"/>
    <property type="project" value="UniProtKB-EC"/>
</dbReference>
<dbReference type="PROSITE" id="PS50893">
    <property type="entry name" value="ABC_TRANSPORTER_2"/>
    <property type="match status" value="1"/>
</dbReference>
<dbReference type="OrthoDB" id="9802264at2"/>
<dbReference type="GO" id="GO:0043190">
    <property type="term" value="C:ATP-binding cassette (ABC) transporter complex"/>
    <property type="evidence" value="ECO:0007669"/>
    <property type="project" value="InterPro"/>
</dbReference>
<keyword evidence="4 8" id="KW-0547">Nucleotide-binding</keyword>
<dbReference type="KEGG" id="tgr:Tgr7_1263"/>
<dbReference type="Pfam" id="PF00005">
    <property type="entry name" value="ABC_tran"/>
    <property type="match status" value="1"/>
</dbReference>
<name>B8GQF4_THISH</name>
<evidence type="ECO:0000256" key="2">
    <source>
        <dbReference type="ARBA" id="ARBA00022475"/>
    </source>
</evidence>
<dbReference type="AlphaFoldDB" id="B8GQF4"/>
<dbReference type="InterPro" id="IPR050093">
    <property type="entry name" value="ABC_SmlMolc_Importer"/>
</dbReference>
<dbReference type="PANTHER" id="PTHR42781">
    <property type="entry name" value="SPERMIDINE/PUTRESCINE IMPORT ATP-BINDING PROTEIN POTA"/>
    <property type="match status" value="1"/>
</dbReference>
<keyword evidence="1 8" id="KW-0813">Transport</keyword>
<dbReference type="InterPro" id="IPR008995">
    <property type="entry name" value="Mo/tungstate-bd_C_term_dom"/>
</dbReference>
<evidence type="ECO:0000313" key="10">
    <source>
        <dbReference type="EMBL" id="ACL72349.1"/>
    </source>
</evidence>
<evidence type="ECO:0000256" key="6">
    <source>
        <dbReference type="ARBA" id="ARBA00022967"/>
    </source>
</evidence>
<dbReference type="SUPFAM" id="SSF50331">
    <property type="entry name" value="MOP-like"/>
    <property type="match status" value="1"/>
</dbReference>
<evidence type="ECO:0000256" key="8">
    <source>
        <dbReference type="RuleBase" id="RU364083"/>
    </source>
</evidence>
<dbReference type="EMBL" id="CP001339">
    <property type="protein sequence ID" value="ACL72349.1"/>
    <property type="molecule type" value="Genomic_DNA"/>
</dbReference>
<reference evidence="10 11" key="1">
    <citation type="journal article" date="2011" name="Stand. Genomic Sci.">
        <title>Complete genome sequence of 'Thioalkalivibrio sulfidophilus' HL-EbGr7.</title>
        <authorList>
            <person name="Muyzer G."/>
            <person name="Sorokin D.Y."/>
            <person name="Mavromatis K."/>
            <person name="Lapidus A."/>
            <person name="Clum A."/>
            <person name="Ivanova N."/>
            <person name="Pati A."/>
            <person name="d'Haeseleer P."/>
            <person name="Woyke T."/>
            <person name="Kyrpides N.C."/>
        </authorList>
    </citation>
    <scope>NUCLEOTIDE SEQUENCE [LARGE SCALE GENOMIC DNA]</scope>
    <source>
        <strain evidence="10 11">HL-EbGR7</strain>
    </source>
</reference>
<dbReference type="InterPro" id="IPR027417">
    <property type="entry name" value="P-loop_NTPase"/>
</dbReference>
<evidence type="ECO:0000256" key="5">
    <source>
        <dbReference type="ARBA" id="ARBA00022840"/>
    </source>
</evidence>
<keyword evidence="6 8" id="KW-1278">Translocase</keyword>
<comment type="catalytic activity">
    <reaction evidence="8">
        <text>ATP + H2O + polyamine-[polyamine-binding protein]Side 1 = ADP + phosphate + polyamineSide 2 + [polyamine-binding protein]Side 1.</text>
        <dbReference type="EC" id="7.6.2.11"/>
    </reaction>
</comment>
<dbReference type="SMART" id="SM00382">
    <property type="entry name" value="AAA"/>
    <property type="match status" value="1"/>
</dbReference>
<dbReference type="Proteomes" id="UP000002383">
    <property type="component" value="Chromosome"/>
</dbReference>
<feature type="domain" description="ABC transporter" evidence="9">
    <location>
        <begin position="23"/>
        <end position="254"/>
    </location>
</feature>
<evidence type="ECO:0000256" key="7">
    <source>
        <dbReference type="ARBA" id="ARBA00023136"/>
    </source>
</evidence>
<keyword evidence="7 8" id="KW-0472">Membrane</keyword>
<dbReference type="InterPro" id="IPR003593">
    <property type="entry name" value="AAA+_ATPase"/>
</dbReference>
<proteinExistence type="inferred from homology"/>
<dbReference type="STRING" id="396588.Tgr7_1263"/>
<keyword evidence="5 8" id="KW-0067">ATP-binding</keyword>
<keyword evidence="3" id="KW-0997">Cell inner membrane</keyword>
<dbReference type="InterPro" id="IPR005893">
    <property type="entry name" value="PotA-like"/>
</dbReference>
<dbReference type="InterPro" id="IPR017871">
    <property type="entry name" value="ABC_transporter-like_CS"/>
</dbReference>
<dbReference type="EC" id="7.6.2.11" evidence="8"/>
<evidence type="ECO:0000313" key="11">
    <source>
        <dbReference type="Proteomes" id="UP000002383"/>
    </source>
</evidence>
<keyword evidence="11" id="KW-1185">Reference proteome</keyword>
<dbReference type="Gene3D" id="2.40.50.100">
    <property type="match status" value="1"/>
</dbReference>
<accession>B8GQF4</accession>
<comment type="similarity">
    <text evidence="8">Belongs to the ABC transporter superfamily. Spermidine/putrescine importer (TC 3.A.1.11.1) family.</text>
</comment>
<evidence type="ECO:0000256" key="1">
    <source>
        <dbReference type="ARBA" id="ARBA00022448"/>
    </source>
</evidence>
<dbReference type="HOGENOM" id="CLU_000604_1_1_6"/>
<dbReference type="Pfam" id="PF08402">
    <property type="entry name" value="TOBE_2"/>
    <property type="match status" value="1"/>
</dbReference>
<evidence type="ECO:0000256" key="4">
    <source>
        <dbReference type="ARBA" id="ARBA00022741"/>
    </source>
</evidence>
<dbReference type="InterPro" id="IPR013611">
    <property type="entry name" value="Transp-assoc_OB_typ2"/>
</dbReference>
<protein>
    <recommendedName>
        <fullName evidence="8">Spermidine/putrescine import ATP-binding protein PotA</fullName>
        <ecNumber evidence="8">7.6.2.11</ecNumber>
    </recommendedName>
</protein>
<dbReference type="GO" id="GO:0016887">
    <property type="term" value="F:ATP hydrolysis activity"/>
    <property type="evidence" value="ECO:0007669"/>
    <property type="project" value="InterPro"/>
</dbReference>
<dbReference type="GO" id="GO:0015847">
    <property type="term" value="P:putrescine transport"/>
    <property type="evidence" value="ECO:0007669"/>
    <property type="project" value="UniProtKB-ARBA"/>
</dbReference>
<comment type="function">
    <text evidence="8">Part of the ABC transporter complex PotABCD involved in spermidine/putrescine import. Responsible for energy coupling to the transport system.</text>
</comment>
<dbReference type="GO" id="GO:0005524">
    <property type="term" value="F:ATP binding"/>
    <property type="evidence" value="ECO:0007669"/>
    <property type="project" value="UniProtKB-KW"/>
</dbReference>
<dbReference type="Gene3D" id="3.40.50.300">
    <property type="entry name" value="P-loop containing nucleotide triphosphate hydrolases"/>
    <property type="match status" value="1"/>
</dbReference>
<gene>
    <name evidence="8" type="primary">potA</name>
    <name evidence="10" type="ordered locus">Tgr7_1263</name>
</gene>
<dbReference type="SUPFAM" id="SSF52540">
    <property type="entry name" value="P-loop containing nucleoside triphosphate hydrolases"/>
    <property type="match status" value="1"/>
</dbReference>
<sequence>MPQPKRDPSALDAWQDPSARPFLEIRNVTKVFDGGTYAVDDVSLSIFKGEFFSLLGASGCGKSTLLRVLAGLERPSHGRVLIEGEDITELPPYERPVNMMFQSYALFPHMSVEQNVAFGLKQEDLGRGEIRERVAEMLELVRMTEYAKRKPDQLSGGQRQRVALARSLAKHPKLLLLDEPLGALDRKLRERTQFELVNIQERVGTTFIMVTHDQEEAMTMSTRLAIMDAGRILQVGTPGEIYEYPGSRFVAEFIGAANVFEGRVVEAQDELLVIQSDATGGEIAMYHAQPLTVGTPVSVALRPEKLRVVEAPPADGRNWVRGKVREIGYLGDVSIYHVATEQGQTVQVQVTNRARRTAGPLTWDDTVCLAWDTEAGVVLTA</sequence>
<dbReference type="NCBIfam" id="TIGR01187">
    <property type="entry name" value="potA"/>
    <property type="match status" value="1"/>
</dbReference>